<sequence length="210" mass="22801">MARAARWVYEGVRELRGVSPQLDTLIDRHGAPPWGRPIPVADRFPTLARGIAYQQLAGAAAAAIWGRVEAASGGAPVHPAALLAVPEAELRAAGLSRAKVAALRDLSARVLDGRLRLGRLGTMCDEEVTERLVSVRGIGEWSAQMFLISALRRPDVWPCGDVGVRAGWGKAHRTEAPSVHQMPKLGEPFRPYRSLVAWYCWQSADTALPE</sequence>
<dbReference type="SMART" id="SM00478">
    <property type="entry name" value="ENDO3c"/>
    <property type="match status" value="1"/>
</dbReference>
<evidence type="ECO:0000313" key="8">
    <source>
        <dbReference type="Proteomes" id="UP000727993"/>
    </source>
</evidence>
<gene>
    <name evidence="7" type="ORF">IPN02_17300</name>
</gene>
<dbReference type="AlphaFoldDB" id="A0A936TG81"/>
<dbReference type="GO" id="GO:0043916">
    <property type="term" value="F:DNA-7-methylguanine glycosylase activity"/>
    <property type="evidence" value="ECO:0007669"/>
    <property type="project" value="TreeGrafter"/>
</dbReference>
<evidence type="ECO:0000256" key="3">
    <source>
        <dbReference type="ARBA" id="ARBA00012000"/>
    </source>
</evidence>
<dbReference type="InterPro" id="IPR011257">
    <property type="entry name" value="DNA_glycosylase"/>
</dbReference>
<evidence type="ECO:0000256" key="4">
    <source>
        <dbReference type="ARBA" id="ARBA00022763"/>
    </source>
</evidence>
<comment type="caution">
    <text evidence="7">The sequence shown here is derived from an EMBL/GenBank/DDBJ whole genome shotgun (WGS) entry which is preliminary data.</text>
</comment>
<dbReference type="Gene3D" id="1.10.340.30">
    <property type="entry name" value="Hypothetical protein, domain 2"/>
    <property type="match status" value="1"/>
</dbReference>
<keyword evidence="5" id="KW-0234">DNA repair</keyword>
<dbReference type="EC" id="3.2.2.21" evidence="3"/>
<dbReference type="Proteomes" id="UP000727993">
    <property type="component" value="Unassembled WGS sequence"/>
</dbReference>
<evidence type="ECO:0000256" key="5">
    <source>
        <dbReference type="ARBA" id="ARBA00023204"/>
    </source>
</evidence>
<evidence type="ECO:0000256" key="2">
    <source>
        <dbReference type="ARBA" id="ARBA00010817"/>
    </source>
</evidence>
<feature type="domain" description="HhH-GPD" evidence="6">
    <location>
        <begin position="52"/>
        <end position="205"/>
    </location>
</feature>
<comment type="similarity">
    <text evidence="2">Belongs to the alkylbase DNA glycosidase AlkA family.</text>
</comment>
<dbReference type="EMBL" id="JADJZA010000009">
    <property type="protein sequence ID" value="MBK9298544.1"/>
    <property type="molecule type" value="Genomic_DNA"/>
</dbReference>
<dbReference type="PANTHER" id="PTHR43003">
    <property type="entry name" value="DNA-3-METHYLADENINE GLYCOSYLASE"/>
    <property type="match status" value="1"/>
</dbReference>
<dbReference type="FunFam" id="1.10.340.30:FF:000004">
    <property type="entry name" value="DNA-3-methyladenine glycosylase II"/>
    <property type="match status" value="1"/>
</dbReference>
<dbReference type="PANTHER" id="PTHR43003:SF5">
    <property type="entry name" value="DNA-3-METHYLADENINE GLYCOSYLASE"/>
    <property type="match status" value="1"/>
</dbReference>
<dbReference type="SUPFAM" id="SSF48150">
    <property type="entry name" value="DNA-glycosylase"/>
    <property type="match status" value="1"/>
</dbReference>
<dbReference type="Gene3D" id="1.10.1670.40">
    <property type="match status" value="1"/>
</dbReference>
<dbReference type="InterPro" id="IPR003265">
    <property type="entry name" value="HhH-GPD_domain"/>
</dbReference>
<dbReference type="GO" id="GO:0006285">
    <property type="term" value="P:base-excision repair, AP site formation"/>
    <property type="evidence" value="ECO:0007669"/>
    <property type="project" value="TreeGrafter"/>
</dbReference>
<keyword evidence="4" id="KW-0227">DNA damage</keyword>
<dbReference type="Pfam" id="PF00730">
    <property type="entry name" value="HhH-GPD"/>
    <property type="match status" value="1"/>
</dbReference>
<protein>
    <recommendedName>
        <fullName evidence="3">DNA-3-methyladenine glycosylase II</fullName>
        <ecNumber evidence="3">3.2.2.21</ecNumber>
    </recommendedName>
</protein>
<evidence type="ECO:0000256" key="1">
    <source>
        <dbReference type="ARBA" id="ARBA00000086"/>
    </source>
</evidence>
<dbReference type="InterPro" id="IPR051912">
    <property type="entry name" value="Alkylbase_DNA_Glycosylase/TA"/>
</dbReference>
<name>A0A936TG81_9ACTN</name>
<dbReference type="GO" id="GO:0032131">
    <property type="term" value="F:alkylated DNA binding"/>
    <property type="evidence" value="ECO:0007669"/>
    <property type="project" value="TreeGrafter"/>
</dbReference>
<proteinExistence type="inferred from homology"/>
<dbReference type="CDD" id="cd00056">
    <property type="entry name" value="ENDO3c"/>
    <property type="match status" value="1"/>
</dbReference>
<evidence type="ECO:0000313" key="7">
    <source>
        <dbReference type="EMBL" id="MBK9298544.1"/>
    </source>
</evidence>
<organism evidence="7 8">
    <name type="scientific">Candidatus Neomicrothrix subdominans</name>
    <dbReference type="NCBI Taxonomy" id="2954438"/>
    <lineage>
        <taxon>Bacteria</taxon>
        <taxon>Bacillati</taxon>
        <taxon>Actinomycetota</taxon>
        <taxon>Acidimicrobiia</taxon>
        <taxon>Acidimicrobiales</taxon>
        <taxon>Microthrixaceae</taxon>
        <taxon>Candidatus Neomicrothrix</taxon>
    </lineage>
</organism>
<comment type="catalytic activity">
    <reaction evidence="1">
        <text>Hydrolysis of alkylated DNA, releasing 3-methyladenine, 3-methylguanine, 7-methylguanine and 7-methyladenine.</text>
        <dbReference type="EC" id="3.2.2.21"/>
    </reaction>
</comment>
<reference evidence="7 8" key="1">
    <citation type="submission" date="2020-10" db="EMBL/GenBank/DDBJ databases">
        <title>Connecting structure to function with the recovery of over 1000 high-quality activated sludge metagenome-assembled genomes encoding full-length rRNA genes using long-read sequencing.</title>
        <authorList>
            <person name="Singleton C.M."/>
            <person name="Petriglieri F."/>
            <person name="Kristensen J.M."/>
            <person name="Kirkegaard R.H."/>
            <person name="Michaelsen T.Y."/>
            <person name="Andersen M.H."/>
            <person name="Karst S.M."/>
            <person name="Dueholm M.S."/>
            <person name="Nielsen P.H."/>
            <person name="Albertsen M."/>
        </authorList>
    </citation>
    <scope>NUCLEOTIDE SEQUENCE [LARGE SCALE GENOMIC DNA]</scope>
    <source>
        <strain evidence="7">Lyne_18-Q3-R50-59_MAXAC.006</strain>
    </source>
</reference>
<accession>A0A936TG81</accession>
<dbReference type="GO" id="GO:0006307">
    <property type="term" value="P:DNA alkylation repair"/>
    <property type="evidence" value="ECO:0007669"/>
    <property type="project" value="TreeGrafter"/>
</dbReference>
<dbReference type="GO" id="GO:0008725">
    <property type="term" value="F:DNA-3-methyladenine glycosylase activity"/>
    <property type="evidence" value="ECO:0007669"/>
    <property type="project" value="TreeGrafter"/>
</dbReference>
<evidence type="ECO:0000259" key="6">
    <source>
        <dbReference type="SMART" id="SM00478"/>
    </source>
</evidence>
<dbReference type="GO" id="GO:0032993">
    <property type="term" value="C:protein-DNA complex"/>
    <property type="evidence" value="ECO:0007669"/>
    <property type="project" value="TreeGrafter"/>
</dbReference>